<evidence type="ECO:0000313" key="3">
    <source>
        <dbReference type="Proteomes" id="UP001215280"/>
    </source>
</evidence>
<dbReference type="AlphaFoldDB" id="A0AAD7IBX5"/>
<name>A0AAD7IBX5_9AGAR</name>
<accession>A0AAD7IBX5</accession>
<organism evidence="2 3">
    <name type="scientific">Mycena maculata</name>
    <dbReference type="NCBI Taxonomy" id="230809"/>
    <lineage>
        <taxon>Eukaryota</taxon>
        <taxon>Fungi</taxon>
        <taxon>Dikarya</taxon>
        <taxon>Basidiomycota</taxon>
        <taxon>Agaricomycotina</taxon>
        <taxon>Agaricomycetes</taxon>
        <taxon>Agaricomycetidae</taxon>
        <taxon>Agaricales</taxon>
        <taxon>Marasmiineae</taxon>
        <taxon>Mycenaceae</taxon>
        <taxon>Mycena</taxon>
    </lineage>
</organism>
<protein>
    <submittedName>
        <fullName evidence="2">Uncharacterized protein</fullName>
    </submittedName>
</protein>
<sequence>MDGIYFPPTKVLLATDLCHPEQLEVLRVNLCADEVVLITLDSRSGPSNIRDTGELAAAEKGPRLKTLSDKINEDPMVLFDDLIQLRLITITELAKQKALYLDCRASEEEISYKMRFWGILDKKDASERDSDTEGYQKCLALSRVGESYQKFVSKLQSDSQYPSERLPTILTSTEFTDSIPSSRTHTRERILPRRLEPGPDIFGGAPPDVRSKGGLLPPVVDEDKDHQCGHADDCGSGGGHLFSAGAGGEQRGGECVTEASPAATVESAEGASSASESASASTGQGRVGAVPR</sequence>
<dbReference type="Proteomes" id="UP001215280">
    <property type="component" value="Unassembled WGS sequence"/>
</dbReference>
<evidence type="ECO:0000256" key="1">
    <source>
        <dbReference type="SAM" id="MobiDB-lite"/>
    </source>
</evidence>
<feature type="compositionally biased region" description="Gly residues" evidence="1">
    <location>
        <begin position="235"/>
        <end position="250"/>
    </location>
</feature>
<dbReference type="EMBL" id="JARJLG010000131">
    <property type="protein sequence ID" value="KAJ7739667.1"/>
    <property type="molecule type" value="Genomic_DNA"/>
</dbReference>
<feature type="compositionally biased region" description="Low complexity" evidence="1">
    <location>
        <begin position="262"/>
        <end position="283"/>
    </location>
</feature>
<proteinExistence type="predicted"/>
<feature type="region of interest" description="Disordered" evidence="1">
    <location>
        <begin position="226"/>
        <end position="292"/>
    </location>
</feature>
<comment type="caution">
    <text evidence="2">The sequence shown here is derived from an EMBL/GenBank/DDBJ whole genome shotgun (WGS) entry which is preliminary data.</text>
</comment>
<gene>
    <name evidence="2" type="ORF">DFH07DRAFT_778652</name>
</gene>
<keyword evidence="3" id="KW-1185">Reference proteome</keyword>
<evidence type="ECO:0000313" key="2">
    <source>
        <dbReference type="EMBL" id="KAJ7739667.1"/>
    </source>
</evidence>
<reference evidence="2" key="1">
    <citation type="submission" date="2023-03" db="EMBL/GenBank/DDBJ databases">
        <title>Massive genome expansion in bonnet fungi (Mycena s.s.) driven by repeated elements and novel gene families across ecological guilds.</title>
        <authorList>
            <consortium name="Lawrence Berkeley National Laboratory"/>
            <person name="Harder C.B."/>
            <person name="Miyauchi S."/>
            <person name="Viragh M."/>
            <person name="Kuo A."/>
            <person name="Thoen E."/>
            <person name="Andreopoulos B."/>
            <person name="Lu D."/>
            <person name="Skrede I."/>
            <person name="Drula E."/>
            <person name="Henrissat B."/>
            <person name="Morin E."/>
            <person name="Kohler A."/>
            <person name="Barry K."/>
            <person name="LaButti K."/>
            <person name="Morin E."/>
            <person name="Salamov A."/>
            <person name="Lipzen A."/>
            <person name="Mereny Z."/>
            <person name="Hegedus B."/>
            <person name="Baldrian P."/>
            <person name="Stursova M."/>
            <person name="Weitz H."/>
            <person name="Taylor A."/>
            <person name="Grigoriev I.V."/>
            <person name="Nagy L.G."/>
            <person name="Martin F."/>
            <person name="Kauserud H."/>
        </authorList>
    </citation>
    <scope>NUCLEOTIDE SEQUENCE</scope>
    <source>
        <strain evidence="2">CBHHK188m</strain>
    </source>
</reference>